<comment type="miscellaneous">
    <text evidence="10">Despite having helicase-like domains, this subunit does not have helicase activity.</text>
</comment>
<dbReference type="InterPro" id="IPR049035">
    <property type="entry name" value="ADDB_N"/>
</dbReference>
<comment type="function">
    <text evidence="10">The heterodimer acts as both an ATP-dependent DNA helicase and an ATP-dependent, dual-direction single-stranded exonuclease. Recognizes the chi site generating a DNA molecule suitable for the initiation of homologous recombination. This subunit has 5' -&gt; 3' nuclease activity but not helicase activity.</text>
</comment>
<evidence type="ECO:0000313" key="14">
    <source>
        <dbReference type="Proteomes" id="UP001597104"/>
    </source>
</evidence>
<name>A0ABW3ECF8_9LACO</name>
<evidence type="ECO:0000256" key="2">
    <source>
        <dbReference type="ARBA" id="ARBA00022741"/>
    </source>
</evidence>
<keyword evidence="2 10" id="KW-0547">Nucleotide-binding</keyword>
<keyword evidence="7 10" id="KW-0067">ATP-binding</keyword>
<comment type="similarity">
    <text evidence="10">Belongs to the helicase family. AddB/RexB type 2 subfamily.</text>
</comment>
<evidence type="ECO:0000256" key="7">
    <source>
        <dbReference type="ARBA" id="ARBA00022840"/>
    </source>
</evidence>
<dbReference type="Proteomes" id="UP001597104">
    <property type="component" value="Unassembled WGS sequence"/>
</dbReference>
<keyword evidence="8 10" id="KW-0238">DNA-binding</keyword>
<keyword evidence="1 10" id="KW-0540">Nuclease</keyword>
<sequence length="1188" mass="135368">MSLKFIFGPASTDRRDALVTQLAQQMQADPQGHFFYIVPNHIKFSSEVDILTMLKQRQQQVDPIFAASRLQVFSFSRLAWYFMKNTPYYQIPRIGPAGLNMLVYQIMADLGDQLTIYRGELSQPGFIAQVVRQLLALKAGCVTAADLAQIADELTTTSDLSAKTHDLALIYAAFEQTMQGRYIENTDLLNALSDYLMQQDLQHTYFYVDGFTQLSAQENHLLITLMQKATQLTLSLTLDHPYRQQLPEKQNLYFQPGQLYHQLYQTARSLRVAILADQAVKTLRVSPDLVKLELFWQYSTNGSRQLATEKLQDKHSVQVVQADTRQTEIRQVATKIRQMVALQGYRYQDFLVLTRHLDAYETILAPTFKEFGIPMFDDLQHHMTDHPLVELINALFAVKQHYYRYQDMMRLLKTELLLPQIAGQPMGNQAYRQAVDLTENMVLKYGFTGKHWLREEDWQFYRFDDQDFGTETTKDDARSVQVNLIRHFVRDTLPPFFKQLDHAKDGQAAAQIIYNFLVEHGVVAQLQAWRDQALERGELAQAAEPEQTWQIFCTMLDEYVTILGTAPFAAEDLLALLQVGFEGASYSQIPSTLDQVLVSEAGMVQTTTRQVVFMIGSTDQVMPDRILSDQLLSDNDQEQLTPYLTEGTYLADDAATQMASEPFLNYTAFLTGRRQLIFSYPLNDDGTELNISPYVQRIQQHFNLTIQTSQTRPAITATKIAPFVGSKRSTLTHLIQVSRDAMAAKTQLPPLWLYIYRLLRQDGGYGALTERLLASLNYRNVPQKLRPEIVQALYGKTINTSISKLEEFYQNQYAYFLKYGLRLRERDIFELSPASAGEFYHMALDQLLKRVQQQGQQLTELATVEIDRLIDSILLQMSTLPQFQILASSNRMAYLARQLTATIKQVAHALQHQGVRTKMAPLRTEVLFGHVGSTDGLAPLRFNLAHGRKIQVRGKIDRIDQMVLGDTRYLGIVDYKSGSRDFDFRDAYYGIALQMLTYLDAMLQNSTALTPNNQLQTKPAGALYFHLQNPKLKLADVLSKGFDDALLAINKYKGFLLNDQPLLDNLDHELTERTGSSKIYPLTKNKSGYSVKKSQLVTEPELDLLLAHDEDLIQAAALAIFSGEIALNPVKWPDNTTALQYSPFKAIMQFDAMLPENNYRQLAALDRTAVLAMLKAEQQQRKAAQDEH</sequence>
<feature type="domain" description="PD-(D/E)XK endonuclease-like" evidence="11">
    <location>
        <begin position="800"/>
        <end position="1075"/>
    </location>
</feature>
<comment type="cofactor">
    <cofactor evidence="10">
        <name>Mg(2+)</name>
        <dbReference type="ChEBI" id="CHEBI:18420"/>
    </cofactor>
</comment>
<evidence type="ECO:0000256" key="5">
    <source>
        <dbReference type="ARBA" id="ARBA00022806"/>
    </source>
</evidence>
<proteinExistence type="inferred from homology"/>
<dbReference type="Pfam" id="PF21445">
    <property type="entry name" value="ADDB_N"/>
    <property type="match status" value="1"/>
</dbReference>
<dbReference type="HAMAP" id="MF_01453">
    <property type="entry name" value="AddB_type2"/>
    <property type="match status" value="1"/>
</dbReference>
<organism evidence="13 14">
    <name type="scientific">Loigolactobacillus binensis</name>
    <dbReference type="NCBI Taxonomy" id="2559922"/>
    <lineage>
        <taxon>Bacteria</taxon>
        <taxon>Bacillati</taxon>
        <taxon>Bacillota</taxon>
        <taxon>Bacilli</taxon>
        <taxon>Lactobacillales</taxon>
        <taxon>Lactobacillaceae</taxon>
        <taxon>Loigolactobacillus</taxon>
    </lineage>
</organism>
<dbReference type="InterPro" id="IPR038726">
    <property type="entry name" value="PDDEXK_AddAB-type"/>
</dbReference>
<evidence type="ECO:0000256" key="6">
    <source>
        <dbReference type="ARBA" id="ARBA00022839"/>
    </source>
</evidence>
<reference evidence="14" key="1">
    <citation type="journal article" date="2019" name="Int. J. Syst. Evol. Microbiol.">
        <title>The Global Catalogue of Microorganisms (GCM) 10K type strain sequencing project: providing services to taxonomists for standard genome sequencing and annotation.</title>
        <authorList>
            <consortium name="The Broad Institute Genomics Platform"/>
            <consortium name="The Broad Institute Genome Sequencing Center for Infectious Disease"/>
            <person name="Wu L."/>
            <person name="Ma J."/>
        </authorList>
    </citation>
    <scope>NUCLEOTIDE SEQUENCE [LARGE SCALE GENOMIC DNA]</scope>
    <source>
        <strain evidence="14">CCM 8925</strain>
    </source>
</reference>
<dbReference type="EC" id="3.1.-.-" evidence="10"/>
<dbReference type="Gene3D" id="3.40.50.300">
    <property type="entry name" value="P-loop containing nucleotide triphosphate hydrolases"/>
    <property type="match status" value="4"/>
</dbReference>
<evidence type="ECO:0000256" key="4">
    <source>
        <dbReference type="ARBA" id="ARBA00022801"/>
    </source>
</evidence>
<dbReference type="PANTHER" id="PTHR30591">
    <property type="entry name" value="RECBCD ENZYME SUBUNIT RECC"/>
    <property type="match status" value="1"/>
</dbReference>
<keyword evidence="5 10" id="KW-0347">Helicase</keyword>
<dbReference type="EMBL" id="JBHTIO010000027">
    <property type="protein sequence ID" value="MFD0897129.1"/>
    <property type="molecule type" value="Genomic_DNA"/>
</dbReference>
<gene>
    <name evidence="10" type="primary">rexB</name>
    <name evidence="13" type="ORF">ACFQZ7_05185</name>
</gene>
<evidence type="ECO:0000256" key="10">
    <source>
        <dbReference type="HAMAP-Rule" id="MF_01453"/>
    </source>
</evidence>
<dbReference type="SUPFAM" id="SSF52540">
    <property type="entry name" value="P-loop containing nucleoside triphosphate hydrolases"/>
    <property type="match status" value="1"/>
</dbReference>
<evidence type="ECO:0000259" key="12">
    <source>
        <dbReference type="Pfam" id="PF21445"/>
    </source>
</evidence>
<dbReference type="InterPro" id="IPR027417">
    <property type="entry name" value="P-loop_NTPase"/>
</dbReference>
<evidence type="ECO:0000256" key="8">
    <source>
        <dbReference type="ARBA" id="ARBA00023125"/>
    </source>
</evidence>
<comment type="caution">
    <text evidence="13">The sequence shown here is derived from an EMBL/GenBank/DDBJ whole genome shotgun (WGS) entry which is preliminary data.</text>
</comment>
<protein>
    <recommendedName>
        <fullName evidence="10">ATP-dependent helicase/deoxyribonuclease subunit B</fullName>
        <ecNumber evidence="10">3.1.-.-</ecNumber>
    </recommendedName>
    <alternativeName>
        <fullName evidence="10">ATP-dependent helicase/nuclease subunit RexB</fullName>
    </alternativeName>
</protein>
<keyword evidence="3 10" id="KW-0227">DNA damage</keyword>
<dbReference type="RefSeq" id="WP_137638202.1">
    <property type="nucleotide sequence ID" value="NZ_BJDN01000020.1"/>
</dbReference>
<dbReference type="Pfam" id="PF12705">
    <property type="entry name" value="PDDEXK_1"/>
    <property type="match status" value="1"/>
</dbReference>
<keyword evidence="4 10" id="KW-0378">Hydrolase</keyword>
<feature type="domain" description="ATP-dependent helicase/deoxyribonuclease subunit B N-terminal" evidence="12">
    <location>
        <begin position="5"/>
        <end position="293"/>
    </location>
</feature>
<keyword evidence="9 10" id="KW-0234">DNA repair</keyword>
<evidence type="ECO:0000256" key="9">
    <source>
        <dbReference type="ARBA" id="ARBA00023204"/>
    </source>
</evidence>
<keyword evidence="14" id="KW-1185">Reference proteome</keyword>
<keyword evidence="6 10" id="KW-0269">Exonuclease</keyword>
<comment type="subunit">
    <text evidence="10">Heterodimer of AddA and RexB.</text>
</comment>
<dbReference type="PANTHER" id="PTHR30591:SF1">
    <property type="entry name" value="RECBCD ENZYME SUBUNIT RECC"/>
    <property type="match status" value="1"/>
</dbReference>
<accession>A0ABW3ECF8</accession>
<evidence type="ECO:0000256" key="3">
    <source>
        <dbReference type="ARBA" id="ARBA00022763"/>
    </source>
</evidence>
<evidence type="ECO:0000256" key="1">
    <source>
        <dbReference type="ARBA" id="ARBA00022722"/>
    </source>
</evidence>
<evidence type="ECO:0000259" key="11">
    <source>
        <dbReference type="Pfam" id="PF12705"/>
    </source>
</evidence>
<evidence type="ECO:0000313" key="13">
    <source>
        <dbReference type="EMBL" id="MFD0897129.1"/>
    </source>
</evidence>
<comment type="caution">
    <text evidence="10">Lacks conserved residue(s) required for the propagation of feature annotation.</text>
</comment>
<dbReference type="InterPro" id="IPR014141">
    <property type="entry name" value="DNA_helicase_suRexB"/>
</dbReference>